<dbReference type="Proteomes" id="UP001266305">
    <property type="component" value="Unassembled WGS sequence"/>
</dbReference>
<keyword evidence="3" id="KW-1185">Reference proteome</keyword>
<organism evidence="2 3">
    <name type="scientific">Saguinus oedipus</name>
    <name type="common">Cotton-top tamarin</name>
    <name type="synonym">Oedipomidas oedipus</name>
    <dbReference type="NCBI Taxonomy" id="9490"/>
    <lineage>
        <taxon>Eukaryota</taxon>
        <taxon>Metazoa</taxon>
        <taxon>Chordata</taxon>
        <taxon>Craniata</taxon>
        <taxon>Vertebrata</taxon>
        <taxon>Euteleostomi</taxon>
        <taxon>Mammalia</taxon>
        <taxon>Eutheria</taxon>
        <taxon>Euarchontoglires</taxon>
        <taxon>Primates</taxon>
        <taxon>Haplorrhini</taxon>
        <taxon>Platyrrhini</taxon>
        <taxon>Cebidae</taxon>
        <taxon>Callitrichinae</taxon>
        <taxon>Saguinus</taxon>
    </lineage>
</organism>
<name>A0ABQ9TVB8_SAGOE</name>
<accession>A0ABQ9TVB8</accession>
<proteinExistence type="predicted"/>
<gene>
    <name evidence="2" type="ORF">P7K49_034649</name>
</gene>
<feature type="region of interest" description="Disordered" evidence="1">
    <location>
        <begin position="86"/>
        <end position="111"/>
    </location>
</feature>
<evidence type="ECO:0000313" key="2">
    <source>
        <dbReference type="EMBL" id="KAK2088742.1"/>
    </source>
</evidence>
<dbReference type="EMBL" id="JASSZA010000019">
    <property type="protein sequence ID" value="KAK2088742.1"/>
    <property type="molecule type" value="Genomic_DNA"/>
</dbReference>
<evidence type="ECO:0000313" key="3">
    <source>
        <dbReference type="Proteomes" id="UP001266305"/>
    </source>
</evidence>
<reference evidence="2 3" key="1">
    <citation type="submission" date="2023-05" db="EMBL/GenBank/DDBJ databases">
        <title>B98-5 Cell Line De Novo Hybrid Assembly: An Optical Mapping Approach.</title>
        <authorList>
            <person name="Kananen K."/>
            <person name="Auerbach J.A."/>
            <person name="Kautto E."/>
            <person name="Blachly J.S."/>
        </authorList>
    </citation>
    <scope>NUCLEOTIDE SEQUENCE [LARGE SCALE GENOMIC DNA]</scope>
    <source>
        <strain evidence="2">B95-8</strain>
        <tissue evidence="2">Cell line</tissue>
    </source>
</reference>
<comment type="caution">
    <text evidence="2">The sequence shown here is derived from an EMBL/GenBank/DDBJ whole genome shotgun (WGS) entry which is preliminary data.</text>
</comment>
<protein>
    <submittedName>
        <fullName evidence="2">Uncharacterized protein</fullName>
    </submittedName>
</protein>
<evidence type="ECO:0000256" key="1">
    <source>
        <dbReference type="SAM" id="MobiDB-lite"/>
    </source>
</evidence>
<sequence length="127" mass="13603">MDVLCPVFPPAGYAMVSLRWGAGLAGVAVGRGWRRTVTLNRLSHLPTLRMGAQSASGADQMGNKASYIHLQGSDLRPQFHQFTAVVSPPQGPCPSHGRPGDKEAETLPHPNVKPMAYANTLLQLGMM</sequence>